<evidence type="ECO:0000313" key="3">
    <source>
        <dbReference type="EMBL" id="BCU03354.1"/>
    </source>
</evidence>
<keyword evidence="2" id="KW-1133">Transmembrane helix</keyword>
<feature type="region of interest" description="Disordered" evidence="1">
    <location>
        <begin position="1"/>
        <end position="51"/>
    </location>
</feature>
<keyword evidence="2" id="KW-0472">Membrane</keyword>
<name>A0A811BMW7_9VIRU</name>
<evidence type="ECO:0000313" key="4">
    <source>
        <dbReference type="Proteomes" id="UP001253637"/>
    </source>
</evidence>
<evidence type="ECO:0000256" key="2">
    <source>
        <dbReference type="SAM" id="Phobius"/>
    </source>
</evidence>
<sequence>MYKLVDMSRIQRSDGDDDDGVDGDHPPCQTDPLTDDPISNNGDSSNDILDVETTNRHRGPSALACDLFASVGRVAFCLLVAAAAMALALCLFYLLFVRTPLAAVDRMVVSECNITSHLLISTKTRDDGTGDEYIPGLGVRFLIRHDGGDTDASAREAIARPRIRRDESWMVATERDAYFARFPVGAVARCYYSREQHDFVAMSDESDALRHALAWVVALAAAASVVLFCCCACLVFSEVEYHRRSRPDPYDATAAGA</sequence>
<accession>A0A811BMW7</accession>
<organism evidence="3 4">
    <name type="scientific">Pandoravirus japonicus</name>
    <dbReference type="NCBI Taxonomy" id="2823154"/>
    <lineage>
        <taxon>Viruses</taxon>
        <taxon>Pandoravirus</taxon>
    </lineage>
</organism>
<dbReference type="EMBL" id="LC625835">
    <property type="protein sequence ID" value="BCU03354.1"/>
    <property type="molecule type" value="Genomic_DNA"/>
</dbReference>
<evidence type="ECO:0000256" key="1">
    <source>
        <dbReference type="SAM" id="MobiDB-lite"/>
    </source>
</evidence>
<feature type="transmembrane region" description="Helical" evidence="2">
    <location>
        <begin position="212"/>
        <end position="236"/>
    </location>
</feature>
<feature type="compositionally biased region" description="Polar residues" evidence="1">
    <location>
        <begin position="37"/>
        <end position="47"/>
    </location>
</feature>
<feature type="transmembrane region" description="Helical" evidence="2">
    <location>
        <begin position="74"/>
        <end position="96"/>
    </location>
</feature>
<reference evidence="3" key="1">
    <citation type="submission" date="2021-04" db="EMBL/GenBank/DDBJ databases">
        <title>Draft Genome Sequence of Pandoravirus japonicus, Isolated from the Sabaishi River of Niigata, Japan.</title>
        <authorList>
            <person name="Hosokawa N."/>
            <person name="Takahashi H."/>
            <person name="Aoki K."/>
            <person name="Takemura M."/>
        </authorList>
    </citation>
    <scope>NUCLEOTIDE SEQUENCE</scope>
</reference>
<dbReference type="Proteomes" id="UP001253637">
    <property type="component" value="Segment"/>
</dbReference>
<proteinExistence type="predicted"/>
<keyword evidence="2" id="KW-0812">Transmembrane</keyword>
<protein>
    <submittedName>
        <fullName evidence="3">Uncharacterized protein</fullName>
    </submittedName>
</protein>